<dbReference type="EMBL" id="CP030117">
    <property type="protein sequence ID" value="AWX54324.1"/>
    <property type="molecule type" value="Genomic_DNA"/>
</dbReference>
<evidence type="ECO:0000313" key="2">
    <source>
        <dbReference type="EMBL" id="AWX54324.1"/>
    </source>
</evidence>
<reference evidence="2 3" key="1">
    <citation type="journal article" date="2015" name="Genome Announc.">
        <title>Draft Genome Sequence of Brevibacillus brevis DZQ7, a Plant Growth-Promoting Rhizobacterium with Broad-Spectrum Antimicrobial Activity.</title>
        <authorList>
            <person name="Hou Q."/>
            <person name="Wang C."/>
            <person name="Hou X."/>
            <person name="Xia Z."/>
            <person name="Ye J."/>
            <person name="Liu K."/>
            <person name="Liu H."/>
            <person name="Wang J."/>
            <person name="Guo H."/>
            <person name="Yu X."/>
            <person name="Yang Y."/>
            <person name="Du B."/>
            <person name="Ding Y."/>
        </authorList>
    </citation>
    <scope>NUCLEOTIDE SEQUENCE [LARGE SCALE GENOMIC DNA]</scope>
    <source>
        <strain evidence="2 3">DZQ7</strain>
    </source>
</reference>
<dbReference type="Proteomes" id="UP000036061">
    <property type="component" value="Chromosome"/>
</dbReference>
<evidence type="ECO:0000256" key="1">
    <source>
        <dbReference type="SAM" id="SignalP"/>
    </source>
</evidence>
<evidence type="ECO:0000313" key="3">
    <source>
        <dbReference type="Proteomes" id="UP000036061"/>
    </source>
</evidence>
<dbReference type="AlphaFoldDB" id="A0A2Z4MCX1"/>
<organism evidence="2 3">
    <name type="scientific">Brevibacillus brevis</name>
    <name type="common">Bacillus brevis</name>
    <dbReference type="NCBI Taxonomy" id="1393"/>
    <lineage>
        <taxon>Bacteria</taxon>
        <taxon>Bacillati</taxon>
        <taxon>Bacillota</taxon>
        <taxon>Bacilli</taxon>
        <taxon>Bacillales</taxon>
        <taxon>Paenibacillaceae</taxon>
        <taxon>Brevibacillus</taxon>
    </lineage>
</organism>
<feature type="chain" id="PRO_5016343987" evidence="1">
    <location>
        <begin position="27"/>
        <end position="158"/>
    </location>
</feature>
<keyword evidence="1" id="KW-0732">Signal</keyword>
<dbReference type="InterPro" id="IPR024984">
    <property type="entry name" value="DUF3888"/>
</dbReference>
<proteinExistence type="predicted"/>
<accession>A0A2Z4MCX1</accession>
<gene>
    <name evidence="2" type="ORF">AB432_004395</name>
</gene>
<feature type="signal peptide" evidence="1">
    <location>
        <begin position="1"/>
        <end position="26"/>
    </location>
</feature>
<sequence length="158" mass="17825">MNGLKKMLSLLSILFMFLQVPSQTNASNLEVNIKQIKDLQDVFITTLDPHISKAIREYYKVKGIPMRSYALWDAKILEIQRLEEGSFSFKVTIQIRTYTGTHNPPEGVETMTFNISPFGVKLLEFVHHEGEPQDFLTGDKIGSCFACSVIPLTGSIVQ</sequence>
<protein>
    <submittedName>
        <fullName evidence="2">DUF3888 domain-containing protein</fullName>
    </submittedName>
</protein>
<dbReference type="Pfam" id="PF13027">
    <property type="entry name" value="DUF3888"/>
    <property type="match status" value="1"/>
</dbReference>
<name>A0A2Z4MCX1_BREBE</name>